<feature type="domain" description="RAI1-like" evidence="3">
    <location>
        <begin position="20"/>
        <end position="370"/>
    </location>
</feature>
<dbReference type="InterPro" id="IPR013961">
    <property type="entry name" value="RAI1"/>
</dbReference>
<name>A0A9P0I8K2_SPOLI</name>
<gene>
    <name evidence="4" type="ORF">SPLIT_LOCUS8817</name>
</gene>
<dbReference type="PANTHER" id="PTHR12395">
    <property type="entry name" value="DOM-3 RELATED"/>
    <property type="match status" value="1"/>
</dbReference>
<dbReference type="EMBL" id="LR824534">
    <property type="protein sequence ID" value="CAH1643462.1"/>
    <property type="molecule type" value="Genomic_DNA"/>
</dbReference>
<dbReference type="GO" id="GO:0034353">
    <property type="term" value="F:mRNA 5'-diphosphatase activity"/>
    <property type="evidence" value="ECO:0007669"/>
    <property type="project" value="TreeGrafter"/>
</dbReference>
<comment type="similarity">
    <text evidence="1 2">Belongs to the DXO/Dom3Z family.</text>
</comment>
<protein>
    <recommendedName>
        <fullName evidence="2">Decapping nuclease</fullName>
        <ecNumber evidence="2">3.6.1.-</ecNumber>
    </recommendedName>
</protein>
<dbReference type="GO" id="GO:0046872">
    <property type="term" value="F:metal ion binding"/>
    <property type="evidence" value="ECO:0007669"/>
    <property type="project" value="UniProtKB-KW"/>
</dbReference>
<reference evidence="4" key="1">
    <citation type="submission" date="2022-02" db="EMBL/GenBank/DDBJ databases">
        <authorList>
            <person name="King R."/>
        </authorList>
    </citation>
    <scope>NUCLEOTIDE SEQUENCE</scope>
</reference>
<comment type="cofactor">
    <cofactor evidence="2">
        <name>a divalent metal cation</name>
        <dbReference type="ChEBI" id="CHEBI:60240"/>
    </cofactor>
</comment>
<comment type="subcellular location">
    <subcellularLocation>
        <location evidence="2">Nucleus</location>
    </subcellularLocation>
</comment>
<dbReference type="PANTHER" id="PTHR12395:SF9">
    <property type="entry name" value="DECAPPING AND EXORIBONUCLEASE PROTEIN"/>
    <property type="match status" value="1"/>
</dbReference>
<organism evidence="4 5">
    <name type="scientific">Spodoptera littoralis</name>
    <name type="common">Egyptian cotton leafworm</name>
    <dbReference type="NCBI Taxonomy" id="7109"/>
    <lineage>
        <taxon>Eukaryota</taxon>
        <taxon>Metazoa</taxon>
        <taxon>Ecdysozoa</taxon>
        <taxon>Arthropoda</taxon>
        <taxon>Hexapoda</taxon>
        <taxon>Insecta</taxon>
        <taxon>Pterygota</taxon>
        <taxon>Neoptera</taxon>
        <taxon>Endopterygota</taxon>
        <taxon>Lepidoptera</taxon>
        <taxon>Glossata</taxon>
        <taxon>Ditrysia</taxon>
        <taxon>Noctuoidea</taxon>
        <taxon>Noctuidae</taxon>
        <taxon>Amphipyrinae</taxon>
        <taxon>Spodoptera</taxon>
    </lineage>
</organism>
<dbReference type="GO" id="GO:0004518">
    <property type="term" value="F:nuclease activity"/>
    <property type="evidence" value="ECO:0007669"/>
    <property type="project" value="UniProtKB-KW"/>
</dbReference>
<dbReference type="GO" id="GO:0000166">
    <property type="term" value="F:nucleotide binding"/>
    <property type="evidence" value="ECO:0007669"/>
    <property type="project" value="UniProtKB-KW"/>
</dbReference>
<evidence type="ECO:0000259" key="3">
    <source>
        <dbReference type="Pfam" id="PF08652"/>
    </source>
</evidence>
<dbReference type="EC" id="3.6.1.-" evidence="2"/>
<dbReference type="GO" id="GO:0005829">
    <property type="term" value="C:cytosol"/>
    <property type="evidence" value="ECO:0007669"/>
    <property type="project" value="TreeGrafter"/>
</dbReference>
<keyword evidence="2" id="KW-0378">Hydrolase</keyword>
<keyword evidence="2" id="KW-0539">Nucleus</keyword>
<dbReference type="Proteomes" id="UP001153321">
    <property type="component" value="Chromosome 3"/>
</dbReference>
<evidence type="ECO:0000256" key="1">
    <source>
        <dbReference type="ARBA" id="ARBA00006562"/>
    </source>
</evidence>
<dbReference type="GO" id="GO:0005634">
    <property type="term" value="C:nucleus"/>
    <property type="evidence" value="ECO:0007669"/>
    <property type="project" value="UniProtKB-SubCell"/>
</dbReference>
<proteinExistence type="inferred from homology"/>
<keyword evidence="2" id="KW-0479">Metal-binding</keyword>
<dbReference type="GO" id="GO:0110155">
    <property type="term" value="P:NAD-cap decapping"/>
    <property type="evidence" value="ECO:0007669"/>
    <property type="project" value="TreeGrafter"/>
</dbReference>
<dbReference type="InterPro" id="IPR039039">
    <property type="entry name" value="RAI1-like_fam"/>
</dbReference>
<evidence type="ECO:0000256" key="2">
    <source>
        <dbReference type="RuleBase" id="RU367113"/>
    </source>
</evidence>
<evidence type="ECO:0000313" key="5">
    <source>
        <dbReference type="Proteomes" id="UP001153321"/>
    </source>
</evidence>
<dbReference type="GO" id="GO:0003723">
    <property type="term" value="F:RNA binding"/>
    <property type="evidence" value="ECO:0007669"/>
    <property type="project" value="UniProtKB-KW"/>
</dbReference>
<dbReference type="AlphaFoldDB" id="A0A9P0I8K2"/>
<keyword evidence="5" id="KW-1185">Reference proteome</keyword>
<comment type="function">
    <text evidence="2">Decapping enzyme for NAD-capped RNAs: specifically hydrolyzes the nicotinamide adenine dinucleotide (NAD) cap from a subset of RNAs by removing the entire NAD moiety from the 5'-end of an NAD-capped RNA.</text>
</comment>
<keyword evidence="2" id="KW-0540">Nuclease</keyword>
<keyword evidence="2" id="KW-0547">Nucleotide-binding</keyword>
<accession>A0A9P0I8K2</accession>
<dbReference type="Pfam" id="PF08652">
    <property type="entry name" value="RAI1"/>
    <property type="match status" value="1"/>
</dbReference>
<evidence type="ECO:0000313" key="4">
    <source>
        <dbReference type="EMBL" id="CAH1643462.1"/>
    </source>
</evidence>
<sequence length="377" mass="44419">MNTKRDKNQRTQRNLHMGYPYIIGYMSVDVRREYHHNLSQLKYLTSIPKGMICYNLNHNIENAVKRTTDENDEKISLMLKFLLDQRYRLDFLIEPFDTTFITYRRTLISVMTSVYTREPISIVASLLKKGIYLCSVNTAQDLQNRNPSAQNAKFCAWGYKFEQYMLSDVPCMQPNVKKPVVENEEFSMYYSSQLGKHRLFYGAQIDGMLATRTAPGPPNTDDVNINLAYLRSNKFVELKTNREIHNNRQEQNFKRYKMIRCWCQCYLAGLKGLLVGYRNDDGIIQRVQWFDTEDIVKYCGDEWNPQVAIDYLVYFLNYVENCFKSLKDTPGDPFASKEPLTLKFDIDSQQKITVTKDIYKEHVILPDWYVYKIQAHL</sequence>
<keyword evidence="2" id="KW-0694">RNA-binding</keyword>
<dbReference type="GO" id="GO:0000956">
    <property type="term" value="P:nuclear-transcribed mRNA catabolic process"/>
    <property type="evidence" value="ECO:0007669"/>
    <property type="project" value="TreeGrafter"/>
</dbReference>